<feature type="region of interest" description="Disordered" evidence="1">
    <location>
        <begin position="157"/>
        <end position="191"/>
    </location>
</feature>
<evidence type="ECO:0000313" key="4">
    <source>
        <dbReference type="Proteomes" id="UP000662939"/>
    </source>
</evidence>
<dbReference type="KEGG" id="nav:JQS30_00585"/>
<dbReference type="AlphaFoldDB" id="A0A895XSE8"/>
<feature type="compositionally biased region" description="Polar residues" evidence="1">
    <location>
        <begin position="82"/>
        <end position="91"/>
    </location>
</feature>
<dbReference type="Proteomes" id="UP000662939">
    <property type="component" value="Chromosome"/>
</dbReference>
<keyword evidence="2" id="KW-0812">Transmembrane</keyword>
<dbReference type="RefSeq" id="WP_213171484.1">
    <property type="nucleotide sequence ID" value="NZ_CP070496.1"/>
</dbReference>
<feature type="compositionally biased region" description="Low complexity" evidence="1">
    <location>
        <begin position="32"/>
        <end position="46"/>
    </location>
</feature>
<dbReference type="EMBL" id="CP070496">
    <property type="protein sequence ID" value="QSB05476.1"/>
    <property type="molecule type" value="Genomic_DNA"/>
</dbReference>
<organism evidence="3 4">
    <name type="scientific">Natronoglycomyces albus</name>
    <dbReference type="NCBI Taxonomy" id="2811108"/>
    <lineage>
        <taxon>Bacteria</taxon>
        <taxon>Bacillati</taxon>
        <taxon>Actinomycetota</taxon>
        <taxon>Actinomycetes</taxon>
        <taxon>Glycomycetales</taxon>
        <taxon>Glycomycetaceae</taxon>
        <taxon>Natronoglycomyces</taxon>
    </lineage>
</organism>
<name>A0A895XSE8_9ACTN</name>
<protein>
    <submittedName>
        <fullName evidence="3">Uncharacterized protein</fullName>
    </submittedName>
</protein>
<sequence>MAYPPHFEPGSGAESNDAAGESSGPDSSSNGAAAPDVAAAPLSADPSGGGAGAEVPYAPGSSSGPAAGETEQMSADSLPPTGAQTAAASPVNQPPPHVPQMYYPPGQPDQWANWHPQEPQKSRAGRMALIIVLFVALAAGGGTAGYLLFQPEEASVATGDDSTTSAPEETSPPGDDDSEPPADAFDIEYPTPGSPWEPFETEDAHSPGVYDNVSWNIRVTDVWIGFLQFGMLDRVSIVHDADDPEQTIQQIADNFANTSFSGVEGLQMSAIDFSEVTVEGSRGAVLGEFELTWDDAAEGIPDSAEDVALIVIDLDGRDAVVGLAALPESISEHYEDAVDLLSQVRIN</sequence>
<reference evidence="3" key="1">
    <citation type="submission" date="2021-02" db="EMBL/GenBank/DDBJ databases">
        <title>Natronoglycomyces albus gen. nov., sp. nov, a haloalkaliphilic actinobacterium from a soda solonchak soil.</title>
        <authorList>
            <person name="Sorokin D.Y."/>
            <person name="Khijniak T.V."/>
            <person name="Zakharycheva A.P."/>
            <person name="Boueva O.V."/>
            <person name="Ariskina E.V."/>
            <person name="Hahnke R.L."/>
            <person name="Bunk B."/>
            <person name="Sproer C."/>
            <person name="Schumann P."/>
            <person name="Evtushenko L.I."/>
            <person name="Kublanov I.V."/>
        </authorList>
    </citation>
    <scope>NUCLEOTIDE SEQUENCE</scope>
    <source>
        <strain evidence="3">DSM 106290</strain>
    </source>
</reference>
<feature type="transmembrane region" description="Helical" evidence="2">
    <location>
        <begin position="127"/>
        <end position="149"/>
    </location>
</feature>
<evidence type="ECO:0000256" key="2">
    <source>
        <dbReference type="SAM" id="Phobius"/>
    </source>
</evidence>
<keyword evidence="4" id="KW-1185">Reference proteome</keyword>
<gene>
    <name evidence="3" type="ORF">JQS30_00585</name>
</gene>
<evidence type="ECO:0000256" key="1">
    <source>
        <dbReference type="SAM" id="MobiDB-lite"/>
    </source>
</evidence>
<accession>A0A895XSE8</accession>
<proteinExistence type="predicted"/>
<evidence type="ECO:0000313" key="3">
    <source>
        <dbReference type="EMBL" id="QSB05476.1"/>
    </source>
</evidence>
<keyword evidence="2" id="KW-1133">Transmembrane helix</keyword>
<feature type="region of interest" description="Disordered" evidence="1">
    <location>
        <begin position="1"/>
        <end position="119"/>
    </location>
</feature>
<keyword evidence="2" id="KW-0472">Membrane</keyword>